<name>A0A286ICN8_9HYPH</name>
<keyword evidence="4" id="KW-1185">Reference proteome</keyword>
<dbReference type="RefSeq" id="WP_244577840.1">
    <property type="nucleotide sequence ID" value="NZ_OCPC01000002.1"/>
</dbReference>
<gene>
    <name evidence="3" type="ORF">SAMN05877838_2018</name>
</gene>
<proteinExistence type="predicted"/>
<protein>
    <submittedName>
        <fullName evidence="3">CubicO group peptidase (Beta-lactamase class C family)</fullName>
    </submittedName>
</protein>
<dbReference type="InterPro" id="IPR012338">
    <property type="entry name" value="Beta-lactam/transpept-like"/>
</dbReference>
<evidence type="ECO:0000313" key="3">
    <source>
        <dbReference type="EMBL" id="SOE17129.1"/>
    </source>
</evidence>
<evidence type="ECO:0000256" key="1">
    <source>
        <dbReference type="SAM" id="MobiDB-lite"/>
    </source>
</evidence>
<accession>A0A286ICN8</accession>
<feature type="region of interest" description="Disordered" evidence="1">
    <location>
        <begin position="1"/>
        <end position="34"/>
    </location>
</feature>
<dbReference type="EMBL" id="OCPC01000002">
    <property type="protein sequence ID" value="SOE17129.1"/>
    <property type="molecule type" value="Genomic_DNA"/>
</dbReference>
<dbReference type="InterPro" id="IPR001466">
    <property type="entry name" value="Beta-lactam-related"/>
</dbReference>
<sequence>MSNTGSNTGKVEAAVPKTARQLGIMQGFPPPPEKRPTLENWDLPPFNRWTFQNVRSLIPTVDVFRGFGPASRLEEAPQDLSGVTFERENGSTVTIDRFLSESYGDAFLVMHGNRIVFERYLNGMAPETLHLSQSVAKSVVGLLAGILASDGVVDMHAPLAGIVPELGQCGYGDATLDQVLDMRSGVRFSEDYNLPGSDMTRIDIASGWRPKTGNAPRPTIREVILSLPKTRPHGGAFEYRSIETDVVAWALERAAGKSLAELVSQLLWQPIGADRDAYFTVDEAGTALADGGFNATLRDYARLGLLALNGGMAQGRQVVPEAWIEGLRDGNPEVFGPPYTAVVPGGAYRRFWWIRDAKRGDICARGVFGQLIYADPKSGFLAVKLSTWPDYVIPSLTRDTFRAIDAIRTALNDV</sequence>
<dbReference type="Gene3D" id="3.40.710.10">
    <property type="entry name" value="DD-peptidase/beta-lactamase superfamily"/>
    <property type="match status" value="1"/>
</dbReference>
<dbReference type="SUPFAM" id="SSF56601">
    <property type="entry name" value="beta-lactamase/transpeptidase-like"/>
    <property type="match status" value="1"/>
</dbReference>
<dbReference type="Proteomes" id="UP000219465">
    <property type="component" value="Unassembled WGS sequence"/>
</dbReference>
<evidence type="ECO:0000259" key="2">
    <source>
        <dbReference type="Pfam" id="PF00144"/>
    </source>
</evidence>
<dbReference type="InterPro" id="IPR050789">
    <property type="entry name" value="Diverse_Enzym_Activities"/>
</dbReference>
<dbReference type="PANTHER" id="PTHR43283">
    <property type="entry name" value="BETA-LACTAMASE-RELATED"/>
    <property type="match status" value="1"/>
</dbReference>
<feature type="domain" description="Beta-lactamase-related" evidence="2">
    <location>
        <begin position="103"/>
        <end position="389"/>
    </location>
</feature>
<dbReference type="Pfam" id="PF00144">
    <property type="entry name" value="Beta-lactamase"/>
    <property type="match status" value="1"/>
</dbReference>
<dbReference type="PANTHER" id="PTHR43283:SF7">
    <property type="entry name" value="BETA-LACTAMASE-RELATED DOMAIN-CONTAINING PROTEIN"/>
    <property type="match status" value="1"/>
</dbReference>
<reference evidence="4" key="1">
    <citation type="submission" date="2017-08" db="EMBL/GenBank/DDBJ databases">
        <authorList>
            <person name="Varghese N."/>
            <person name="Submissions S."/>
        </authorList>
    </citation>
    <scope>NUCLEOTIDE SEQUENCE [LARGE SCALE GENOMIC DNA]</scope>
    <source>
        <strain evidence="4">KCTC 23107</strain>
    </source>
</reference>
<evidence type="ECO:0000313" key="4">
    <source>
        <dbReference type="Proteomes" id="UP000219465"/>
    </source>
</evidence>
<organism evidence="3 4">
    <name type="scientific">Hoeflea halophila</name>
    <dbReference type="NCBI Taxonomy" id="714899"/>
    <lineage>
        <taxon>Bacteria</taxon>
        <taxon>Pseudomonadati</taxon>
        <taxon>Pseudomonadota</taxon>
        <taxon>Alphaproteobacteria</taxon>
        <taxon>Hyphomicrobiales</taxon>
        <taxon>Rhizobiaceae</taxon>
        <taxon>Hoeflea</taxon>
    </lineage>
</organism>
<dbReference type="AlphaFoldDB" id="A0A286ICN8"/>